<reference evidence="3" key="1">
    <citation type="submission" date="2022-11" db="UniProtKB">
        <authorList>
            <consortium name="WormBaseParasite"/>
        </authorList>
    </citation>
    <scope>IDENTIFICATION</scope>
</reference>
<feature type="transmembrane region" description="Helical" evidence="1">
    <location>
        <begin position="40"/>
        <end position="61"/>
    </location>
</feature>
<evidence type="ECO:0000313" key="3">
    <source>
        <dbReference type="WBParaSite" id="PgR009X_g093_t02"/>
    </source>
</evidence>
<organism evidence="2 3">
    <name type="scientific">Parascaris univalens</name>
    <name type="common">Nematode worm</name>
    <dbReference type="NCBI Taxonomy" id="6257"/>
    <lineage>
        <taxon>Eukaryota</taxon>
        <taxon>Metazoa</taxon>
        <taxon>Ecdysozoa</taxon>
        <taxon>Nematoda</taxon>
        <taxon>Chromadorea</taxon>
        <taxon>Rhabditida</taxon>
        <taxon>Spirurina</taxon>
        <taxon>Ascaridomorpha</taxon>
        <taxon>Ascaridoidea</taxon>
        <taxon>Ascarididae</taxon>
        <taxon>Parascaris</taxon>
    </lineage>
</organism>
<keyword evidence="1" id="KW-0812">Transmembrane</keyword>
<dbReference type="WBParaSite" id="PgR009X_g093_t02">
    <property type="protein sequence ID" value="PgR009X_g093_t02"/>
    <property type="gene ID" value="PgR009X_g093"/>
</dbReference>
<evidence type="ECO:0000256" key="1">
    <source>
        <dbReference type="SAM" id="Phobius"/>
    </source>
</evidence>
<keyword evidence="1" id="KW-0472">Membrane</keyword>
<keyword evidence="1" id="KW-1133">Transmembrane helix</keyword>
<feature type="transmembrane region" description="Helical" evidence="1">
    <location>
        <begin position="12"/>
        <end position="34"/>
    </location>
</feature>
<sequence>LNIGRFCALPNILKIFHMAFTIAVMISIGTAAYKPPGTEFIWFTTTFMLIIGFVTVVLFALQIEQLVIPNRCCSWPIFLVLINSVLIFDGFFCFISGNIVLYIGVYSILYLCMVMC</sequence>
<feature type="transmembrane region" description="Helical" evidence="1">
    <location>
        <begin position="98"/>
        <end position="115"/>
    </location>
</feature>
<evidence type="ECO:0000313" key="2">
    <source>
        <dbReference type="Proteomes" id="UP000887569"/>
    </source>
</evidence>
<name>A0A915AMG9_PARUN</name>
<protein>
    <submittedName>
        <fullName evidence="3">MARVEL domain-containing protein</fullName>
    </submittedName>
</protein>
<dbReference type="Proteomes" id="UP000887569">
    <property type="component" value="Unplaced"/>
</dbReference>
<dbReference type="AlphaFoldDB" id="A0A915AMG9"/>
<proteinExistence type="predicted"/>
<accession>A0A915AMG9</accession>
<keyword evidence="2" id="KW-1185">Reference proteome</keyword>
<feature type="transmembrane region" description="Helical" evidence="1">
    <location>
        <begin position="73"/>
        <end position="92"/>
    </location>
</feature>